<proteinExistence type="predicted"/>
<evidence type="ECO:0000313" key="2">
    <source>
        <dbReference type="Proteomes" id="UP000033111"/>
    </source>
</evidence>
<name>A0A0E3L7P5_9EURY</name>
<organism evidence="1 2">
    <name type="scientific">Methanosarcina siciliae T4/M</name>
    <dbReference type="NCBI Taxonomy" id="1434120"/>
    <lineage>
        <taxon>Archaea</taxon>
        <taxon>Methanobacteriati</taxon>
        <taxon>Methanobacteriota</taxon>
        <taxon>Stenosarchaea group</taxon>
        <taxon>Methanomicrobia</taxon>
        <taxon>Methanosarcinales</taxon>
        <taxon>Methanosarcinaceae</taxon>
        <taxon>Methanosarcina</taxon>
    </lineage>
</organism>
<dbReference type="InterPro" id="IPR045926">
    <property type="entry name" value="DUF6345"/>
</dbReference>
<accession>A0A0E3L7P5</accession>
<dbReference type="PATRIC" id="fig|1434120.4.peg.531"/>
<reference evidence="1 2" key="1">
    <citation type="submission" date="2014-07" db="EMBL/GenBank/DDBJ databases">
        <title>Methanogenic archaea and the global carbon cycle.</title>
        <authorList>
            <person name="Henriksen J.R."/>
            <person name="Luke J."/>
            <person name="Reinhart S."/>
            <person name="Benedict M.N."/>
            <person name="Youngblut N.D."/>
            <person name="Metcalf M.E."/>
            <person name="Whitaker R.J."/>
            <person name="Metcalf W.W."/>
        </authorList>
    </citation>
    <scope>NUCLEOTIDE SEQUENCE [LARGE SCALE GENOMIC DNA]</scope>
    <source>
        <strain evidence="1 2">T4/M</strain>
    </source>
</reference>
<dbReference type="KEGG" id="msw:MSSIT_0412"/>
<sequence>MRKLIRSTWCRMTASVTLSVILILLASSVSLAGTGDDSDASSPEVGVEWVNDYTWPYSDLSYCDDSANGLYNRLGNEGWTKSFNKGNSNAKAAHFEQANQDSQYIDAVDIALYSGHGSTDKLDVSTVTEKVYHDEAEWGDYDLEWIGLDCCLAGSGDFSSSLNGAHLILGFSTNCYDSDLGLHWANYLVDDGSNDVAYTVKNSWFYGADVDQPSGVTAKVFGETSSCGNDYIWGQGSVITDPPVDSSYTYWTYNMG</sequence>
<dbReference type="AlphaFoldDB" id="A0A0E3L7P5"/>
<dbReference type="EMBL" id="CP009506">
    <property type="protein sequence ID" value="AKB27131.1"/>
    <property type="molecule type" value="Genomic_DNA"/>
</dbReference>
<evidence type="ECO:0000313" key="1">
    <source>
        <dbReference type="EMBL" id="AKB27131.1"/>
    </source>
</evidence>
<keyword evidence="2" id="KW-1185">Reference proteome</keyword>
<protein>
    <submittedName>
        <fullName evidence="1">Uncharacterized protein</fullName>
    </submittedName>
</protein>
<dbReference type="Pfam" id="PF19872">
    <property type="entry name" value="DUF6345"/>
    <property type="match status" value="1"/>
</dbReference>
<dbReference type="HOGENOM" id="CLU_1100962_0_0_2"/>
<dbReference type="Proteomes" id="UP000033111">
    <property type="component" value="Chromosome"/>
</dbReference>
<gene>
    <name evidence="1" type="ORF">MSSIT_0412</name>
</gene>